<dbReference type="SUPFAM" id="SSF54909">
    <property type="entry name" value="Dimeric alpha+beta barrel"/>
    <property type="match status" value="1"/>
</dbReference>
<dbReference type="KEGG" id="psco:LY89DRAFT_686591"/>
<sequence length="151" mass="16794">MPSKPTLAIIGAISVIALFSLFKFPFSSLNHTEPLFPPSSKDGIVHIVMFEFKEEATAEQVTDVCDRMLALKQKCLHPTTKKPYVKMGMGGKQNSPEGLTGGMTHIFVEEFENEQDREYYLNKDPVHLAFVKSIGDVVKTAQVVDFTPGVF</sequence>
<keyword evidence="5" id="KW-1185">Reference proteome</keyword>
<comment type="subunit">
    <text evidence="1">Homodimer.</text>
</comment>
<feature type="domain" description="Stress-response A/B barrel" evidence="3">
    <location>
        <begin position="44"/>
        <end position="146"/>
    </location>
</feature>
<dbReference type="PROSITE" id="PS51502">
    <property type="entry name" value="S_R_A_B_BARREL"/>
    <property type="match status" value="1"/>
</dbReference>
<dbReference type="Pfam" id="PF07876">
    <property type="entry name" value="Dabb"/>
    <property type="match status" value="1"/>
</dbReference>
<evidence type="ECO:0000313" key="4">
    <source>
        <dbReference type="EMBL" id="KUJ15011.1"/>
    </source>
</evidence>
<dbReference type="Gene3D" id="3.30.70.100">
    <property type="match status" value="1"/>
</dbReference>
<dbReference type="SMART" id="SM00886">
    <property type="entry name" value="Dabb"/>
    <property type="match status" value="1"/>
</dbReference>
<dbReference type="InterPro" id="IPR011008">
    <property type="entry name" value="Dimeric_a/b-barrel"/>
</dbReference>
<keyword evidence="2" id="KW-1133">Transmembrane helix</keyword>
<accession>A0A194X4B0</accession>
<name>A0A194X4B0_MOLSC</name>
<evidence type="ECO:0000259" key="3">
    <source>
        <dbReference type="PROSITE" id="PS51502"/>
    </source>
</evidence>
<dbReference type="InParanoid" id="A0A194X4B0"/>
<dbReference type="EMBL" id="KQ947419">
    <property type="protein sequence ID" value="KUJ15011.1"/>
    <property type="molecule type" value="Genomic_DNA"/>
</dbReference>
<gene>
    <name evidence="4" type="ORF">LY89DRAFT_686591</name>
</gene>
<evidence type="ECO:0000256" key="1">
    <source>
        <dbReference type="ARBA" id="ARBA00011738"/>
    </source>
</evidence>
<evidence type="ECO:0000313" key="5">
    <source>
        <dbReference type="Proteomes" id="UP000070700"/>
    </source>
</evidence>
<dbReference type="AlphaFoldDB" id="A0A194X4B0"/>
<dbReference type="Proteomes" id="UP000070700">
    <property type="component" value="Unassembled WGS sequence"/>
</dbReference>
<dbReference type="PANTHER" id="PTHR33178:SF10">
    <property type="entry name" value="STRESS-RESPONSE A_B BARREL DOMAIN-CONTAINING PROTEIN"/>
    <property type="match status" value="1"/>
</dbReference>
<dbReference type="GeneID" id="28825044"/>
<evidence type="ECO:0000256" key="2">
    <source>
        <dbReference type="SAM" id="Phobius"/>
    </source>
</evidence>
<reference evidence="4 5" key="1">
    <citation type="submission" date="2015-10" db="EMBL/GenBank/DDBJ databases">
        <title>Full genome of DAOMC 229536 Phialocephala scopiformis, a fungal endophyte of spruce producing the potent anti-insectan compound rugulosin.</title>
        <authorList>
            <consortium name="DOE Joint Genome Institute"/>
            <person name="Walker A.K."/>
            <person name="Frasz S.L."/>
            <person name="Seifert K.A."/>
            <person name="Miller J.D."/>
            <person name="Mondo S.J."/>
            <person name="Labutti K."/>
            <person name="Lipzen A."/>
            <person name="Dockter R."/>
            <person name="Kennedy M."/>
            <person name="Grigoriev I.V."/>
            <person name="Spatafora J.W."/>
        </authorList>
    </citation>
    <scope>NUCLEOTIDE SEQUENCE [LARGE SCALE GENOMIC DNA]</scope>
    <source>
        <strain evidence="4 5">CBS 120377</strain>
    </source>
</reference>
<keyword evidence="2" id="KW-0472">Membrane</keyword>
<dbReference type="InterPro" id="IPR044662">
    <property type="entry name" value="HS1/DABB1-like"/>
</dbReference>
<keyword evidence="2" id="KW-0812">Transmembrane</keyword>
<dbReference type="InterPro" id="IPR013097">
    <property type="entry name" value="Dabb"/>
</dbReference>
<proteinExistence type="predicted"/>
<dbReference type="PANTHER" id="PTHR33178">
    <property type="match status" value="1"/>
</dbReference>
<dbReference type="OrthoDB" id="1601230at2759"/>
<protein>
    <recommendedName>
        <fullName evidence="3">Stress-response A/B barrel domain-containing protein</fullName>
    </recommendedName>
</protein>
<dbReference type="RefSeq" id="XP_018069366.1">
    <property type="nucleotide sequence ID" value="XM_018215318.1"/>
</dbReference>
<feature type="transmembrane region" description="Helical" evidence="2">
    <location>
        <begin position="6"/>
        <end position="26"/>
    </location>
</feature>
<organism evidence="4 5">
    <name type="scientific">Mollisia scopiformis</name>
    <name type="common">Conifer needle endophyte fungus</name>
    <name type="synonym">Phialocephala scopiformis</name>
    <dbReference type="NCBI Taxonomy" id="149040"/>
    <lineage>
        <taxon>Eukaryota</taxon>
        <taxon>Fungi</taxon>
        <taxon>Dikarya</taxon>
        <taxon>Ascomycota</taxon>
        <taxon>Pezizomycotina</taxon>
        <taxon>Leotiomycetes</taxon>
        <taxon>Helotiales</taxon>
        <taxon>Mollisiaceae</taxon>
        <taxon>Mollisia</taxon>
    </lineage>
</organism>